<dbReference type="RefSeq" id="XP_056753114.1">
    <property type="nucleotide sequence ID" value="XM_056897329.1"/>
</dbReference>
<proteinExistence type="predicted"/>
<keyword evidence="2" id="KW-1185">Reference proteome</keyword>
<reference evidence="1" key="2">
    <citation type="submission" date="2023-01" db="EMBL/GenBank/DDBJ databases">
        <authorList>
            <person name="Petersen C."/>
        </authorList>
    </citation>
    <scope>NUCLEOTIDE SEQUENCE</scope>
    <source>
        <strain evidence="1">IBT 12815</strain>
    </source>
</reference>
<evidence type="ECO:0000313" key="2">
    <source>
        <dbReference type="Proteomes" id="UP001213799"/>
    </source>
</evidence>
<dbReference type="AlphaFoldDB" id="A0AAD6E7S1"/>
<sequence>MLEDYKDIDASLSNTFRKKRGLPWGFSIYRCSYKDESAWNRLLQHLREDIERSLEFNQRMDLLSRHQLVINDDIEKFNGATSHDIRDDFNAWVTDQLSQIVASPEVLETLLSDDNHGLGPQYFLGTRYNFCLFVDDFCLESLELFKDSHCGPVVKILSMPWGNLTPQEREYKIHPEWHDGETDDELEMVGWMYITLHSYVWWFDILEVPSNWEEFYVRPPMMIEGGSVENVEEERLASLRRKS</sequence>
<evidence type="ECO:0000313" key="1">
    <source>
        <dbReference type="EMBL" id="KAJ5603316.1"/>
    </source>
</evidence>
<dbReference type="GeneID" id="81587571"/>
<gene>
    <name evidence="1" type="ORF">N7537_006272</name>
</gene>
<accession>A0AAD6E7S1</accession>
<dbReference type="Proteomes" id="UP001213799">
    <property type="component" value="Unassembled WGS sequence"/>
</dbReference>
<dbReference type="EMBL" id="JAQJAE010000003">
    <property type="protein sequence ID" value="KAJ5603316.1"/>
    <property type="molecule type" value="Genomic_DNA"/>
</dbReference>
<organism evidence="1 2">
    <name type="scientific">Penicillium hordei</name>
    <dbReference type="NCBI Taxonomy" id="40994"/>
    <lineage>
        <taxon>Eukaryota</taxon>
        <taxon>Fungi</taxon>
        <taxon>Dikarya</taxon>
        <taxon>Ascomycota</taxon>
        <taxon>Pezizomycotina</taxon>
        <taxon>Eurotiomycetes</taxon>
        <taxon>Eurotiomycetidae</taxon>
        <taxon>Eurotiales</taxon>
        <taxon>Aspergillaceae</taxon>
        <taxon>Penicillium</taxon>
    </lineage>
</organism>
<comment type="caution">
    <text evidence="1">The sequence shown here is derived from an EMBL/GenBank/DDBJ whole genome shotgun (WGS) entry which is preliminary data.</text>
</comment>
<name>A0AAD6E7S1_9EURO</name>
<reference evidence="1" key="1">
    <citation type="journal article" date="2023" name="IMA Fungus">
        <title>Comparative genomic study of the Penicillium genus elucidates a diverse pangenome and 15 lateral gene transfer events.</title>
        <authorList>
            <person name="Petersen C."/>
            <person name="Sorensen T."/>
            <person name="Nielsen M.R."/>
            <person name="Sondergaard T.E."/>
            <person name="Sorensen J.L."/>
            <person name="Fitzpatrick D.A."/>
            <person name="Frisvad J.C."/>
            <person name="Nielsen K.L."/>
        </authorList>
    </citation>
    <scope>NUCLEOTIDE SEQUENCE</scope>
    <source>
        <strain evidence="1">IBT 12815</strain>
    </source>
</reference>
<protein>
    <submittedName>
        <fullName evidence="1">Uncharacterized protein</fullName>
    </submittedName>
</protein>